<keyword evidence="2" id="KW-1185">Reference proteome</keyword>
<protein>
    <submittedName>
        <fullName evidence="1">Uncharacterized protein</fullName>
    </submittedName>
</protein>
<dbReference type="RefSeq" id="XP_014560186.1">
    <property type="nucleotide sequence ID" value="XM_014704700.1"/>
</dbReference>
<dbReference type="Proteomes" id="UP000054337">
    <property type="component" value="Unassembled WGS sequence"/>
</dbReference>
<evidence type="ECO:0000313" key="2">
    <source>
        <dbReference type="Proteomes" id="UP000054337"/>
    </source>
</evidence>
<dbReference type="EMBL" id="KI968704">
    <property type="protein sequence ID" value="EUN30560.1"/>
    <property type="molecule type" value="Genomic_DNA"/>
</dbReference>
<name>W7EXH3_BIPV3</name>
<gene>
    <name evidence="1" type="ORF">COCVIDRAFT_34663</name>
</gene>
<proteinExistence type="predicted"/>
<sequence>MNALATGQFGRTVILREVAEAVSDSAGEVAQRQSSWREYRLRLFVTMPNGRGAYARSKRLIGSSVTWCAAIIVPSPFVHTHPAISLEKACFSSPQRGFEISFKHITILSKGGMRDMHLPTLTTFHQ</sequence>
<dbReference type="GeneID" id="26255510"/>
<reference evidence="1 2" key="1">
    <citation type="journal article" date="2013" name="PLoS Genet.">
        <title>Comparative genome structure, secondary metabolite, and effector coding capacity across Cochliobolus pathogens.</title>
        <authorList>
            <person name="Condon B.J."/>
            <person name="Leng Y."/>
            <person name="Wu D."/>
            <person name="Bushley K.E."/>
            <person name="Ohm R.A."/>
            <person name="Otillar R."/>
            <person name="Martin J."/>
            <person name="Schackwitz W."/>
            <person name="Grimwood J."/>
            <person name="MohdZainudin N."/>
            <person name="Xue C."/>
            <person name="Wang R."/>
            <person name="Manning V.A."/>
            <person name="Dhillon B."/>
            <person name="Tu Z.J."/>
            <person name="Steffenson B.J."/>
            <person name="Salamov A."/>
            <person name="Sun H."/>
            <person name="Lowry S."/>
            <person name="LaButti K."/>
            <person name="Han J."/>
            <person name="Copeland A."/>
            <person name="Lindquist E."/>
            <person name="Barry K."/>
            <person name="Schmutz J."/>
            <person name="Baker S.E."/>
            <person name="Ciuffetti L.M."/>
            <person name="Grigoriev I.V."/>
            <person name="Zhong S."/>
            <person name="Turgeon B.G."/>
        </authorList>
    </citation>
    <scope>NUCLEOTIDE SEQUENCE [LARGE SCALE GENOMIC DNA]</scope>
    <source>
        <strain evidence="1 2">FI3</strain>
    </source>
</reference>
<dbReference type="HOGENOM" id="CLU_133916_0_0_1"/>
<dbReference type="AlphaFoldDB" id="W7EXH3"/>
<accession>W7EXH3</accession>
<organism evidence="1 2">
    <name type="scientific">Bipolaris victoriae (strain FI3)</name>
    <name type="common">Victoria blight of oats agent</name>
    <name type="synonym">Cochliobolus victoriae</name>
    <dbReference type="NCBI Taxonomy" id="930091"/>
    <lineage>
        <taxon>Eukaryota</taxon>
        <taxon>Fungi</taxon>
        <taxon>Dikarya</taxon>
        <taxon>Ascomycota</taxon>
        <taxon>Pezizomycotina</taxon>
        <taxon>Dothideomycetes</taxon>
        <taxon>Pleosporomycetidae</taxon>
        <taxon>Pleosporales</taxon>
        <taxon>Pleosporineae</taxon>
        <taxon>Pleosporaceae</taxon>
        <taxon>Bipolaris</taxon>
    </lineage>
</organism>
<evidence type="ECO:0000313" key="1">
    <source>
        <dbReference type="EMBL" id="EUN30560.1"/>
    </source>
</evidence>